<gene>
    <name evidence="2" type="ORF">HAX54_009708</name>
</gene>
<dbReference type="InterPro" id="IPR037197">
    <property type="entry name" value="WWE_dom_sf"/>
</dbReference>
<dbReference type="Pfam" id="PF23467">
    <property type="entry name" value="WWE_5"/>
    <property type="match status" value="1"/>
</dbReference>
<dbReference type="InterPro" id="IPR057823">
    <property type="entry name" value="WWE_RCD1"/>
</dbReference>
<proteinExistence type="predicted"/>
<name>A0ABS8TG24_DATST</name>
<organism evidence="2 3">
    <name type="scientific">Datura stramonium</name>
    <name type="common">Jimsonweed</name>
    <name type="synonym">Common thornapple</name>
    <dbReference type="NCBI Taxonomy" id="4076"/>
    <lineage>
        <taxon>Eukaryota</taxon>
        <taxon>Viridiplantae</taxon>
        <taxon>Streptophyta</taxon>
        <taxon>Embryophyta</taxon>
        <taxon>Tracheophyta</taxon>
        <taxon>Spermatophyta</taxon>
        <taxon>Magnoliopsida</taxon>
        <taxon>eudicotyledons</taxon>
        <taxon>Gunneridae</taxon>
        <taxon>Pentapetalae</taxon>
        <taxon>asterids</taxon>
        <taxon>lamiids</taxon>
        <taxon>Solanales</taxon>
        <taxon>Solanaceae</taxon>
        <taxon>Solanoideae</taxon>
        <taxon>Datureae</taxon>
        <taxon>Datura</taxon>
    </lineage>
</organism>
<dbReference type="InterPro" id="IPR004170">
    <property type="entry name" value="WWE_dom"/>
</dbReference>
<keyword evidence="3" id="KW-1185">Reference proteome</keyword>
<evidence type="ECO:0000313" key="2">
    <source>
        <dbReference type="EMBL" id="MCD7470123.1"/>
    </source>
</evidence>
<dbReference type="PROSITE" id="PS50918">
    <property type="entry name" value="WWE"/>
    <property type="match status" value="1"/>
</dbReference>
<sequence>MESNWVEVLDNGRRTARTKKEVASQYVARIVGAGTEKLEELSFQPNCSSFYSKLVDPTTVLFHQNGEWNDFPQDIVRIVKEDFRTKKAVIEVNFGGFHVILDILHMVQVNLVTGLEKPIAWIDEAGGCFFPDLCLVSCRTHDNFEIYSQRTEEFSAAGNG</sequence>
<dbReference type="Proteomes" id="UP000823775">
    <property type="component" value="Unassembled WGS sequence"/>
</dbReference>
<evidence type="ECO:0000259" key="1">
    <source>
        <dbReference type="PROSITE" id="PS50918"/>
    </source>
</evidence>
<accession>A0ABS8TG24</accession>
<protein>
    <recommendedName>
        <fullName evidence="1">WWE domain-containing protein</fullName>
    </recommendedName>
</protein>
<dbReference type="PANTHER" id="PTHR32263:SF5">
    <property type="entry name" value="INACTIVE POLY [ADP-RIBOSE] POLYMERASE SRO1-RELATED"/>
    <property type="match status" value="1"/>
</dbReference>
<feature type="domain" description="WWE" evidence="1">
    <location>
        <begin position="42"/>
        <end position="121"/>
    </location>
</feature>
<dbReference type="InterPro" id="IPR044964">
    <property type="entry name" value="RCD1/SRO1-5"/>
</dbReference>
<evidence type="ECO:0000313" key="3">
    <source>
        <dbReference type="Proteomes" id="UP000823775"/>
    </source>
</evidence>
<reference evidence="2 3" key="1">
    <citation type="journal article" date="2021" name="BMC Genomics">
        <title>Datura genome reveals duplications of psychoactive alkaloid biosynthetic genes and high mutation rate following tissue culture.</title>
        <authorList>
            <person name="Rajewski A."/>
            <person name="Carter-House D."/>
            <person name="Stajich J."/>
            <person name="Litt A."/>
        </authorList>
    </citation>
    <scope>NUCLEOTIDE SEQUENCE [LARGE SCALE GENOMIC DNA]</scope>
    <source>
        <strain evidence="2">AR-01</strain>
    </source>
</reference>
<dbReference type="SUPFAM" id="SSF117839">
    <property type="entry name" value="WWE domain"/>
    <property type="match status" value="1"/>
</dbReference>
<comment type="caution">
    <text evidence="2">The sequence shown here is derived from an EMBL/GenBank/DDBJ whole genome shotgun (WGS) entry which is preliminary data.</text>
</comment>
<dbReference type="EMBL" id="JACEIK010001528">
    <property type="protein sequence ID" value="MCD7470123.1"/>
    <property type="molecule type" value="Genomic_DNA"/>
</dbReference>
<dbReference type="PANTHER" id="PTHR32263">
    <property type="entry name" value="INACTIVE POLY [ADP-RIBOSE] POLYMERASE SRO4-RELATED"/>
    <property type="match status" value="1"/>
</dbReference>